<dbReference type="RefSeq" id="WP_184900532.1">
    <property type="nucleotide sequence ID" value="NZ_JACHMX010000001.1"/>
</dbReference>
<protein>
    <submittedName>
        <fullName evidence="1">Uncharacterized protein</fullName>
    </submittedName>
</protein>
<gene>
    <name evidence="1" type="ORF">HDA45_005752</name>
</gene>
<proteinExistence type="predicted"/>
<dbReference type="Proteomes" id="UP000580861">
    <property type="component" value="Unassembled WGS sequence"/>
</dbReference>
<comment type="caution">
    <text evidence="1">The sequence shown here is derived from an EMBL/GenBank/DDBJ whole genome shotgun (WGS) entry which is preliminary data.</text>
</comment>
<reference evidence="1 2" key="1">
    <citation type="submission" date="2020-08" db="EMBL/GenBank/DDBJ databases">
        <title>Sequencing the genomes of 1000 actinobacteria strains.</title>
        <authorList>
            <person name="Klenk H.-P."/>
        </authorList>
    </citation>
    <scope>NUCLEOTIDE SEQUENCE [LARGE SCALE GENOMIC DNA]</scope>
    <source>
        <strain evidence="1 2">DSM 45272</strain>
    </source>
</reference>
<accession>A0A841B9W7</accession>
<organism evidence="1 2">
    <name type="scientific">Amycolatopsis umgeniensis</name>
    <dbReference type="NCBI Taxonomy" id="336628"/>
    <lineage>
        <taxon>Bacteria</taxon>
        <taxon>Bacillati</taxon>
        <taxon>Actinomycetota</taxon>
        <taxon>Actinomycetes</taxon>
        <taxon>Pseudonocardiales</taxon>
        <taxon>Pseudonocardiaceae</taxon>
        <taxon>Amycolatopsis</taxon>
    </lineage>
</organism>
<evidence type="ECO:0000313" key="2">
    <source>
        <dbReference type="Proteomes" id="UP000580861"/>
    </source>
</evidence>
<sequence length="183" mass="20517">MRTNAWQGPPTDILGHPAPIEQFVVRTGDTVVALQHALAFREGCCFTLQVAVRRGSWDETAWKGLTDRYSTRGFPPEPTDADLKFGVRFPDGSSATTVGDAFHRWANPAERPEAPRLVDAGGGFSSDDRYYQSDQRLWLWPLPPPAPFEFVIEWRKRDIDATSTPLDGSAIVRAAERARPYWS</sequence>
<dbReference type="EMBL" id="JACHMX010000001">
    <property type="protein sequence ID" value="MBB5855665.1"/>
    <property type="molecule type" value="Genomic_DNA"/>
</dbReference>
<keyword evidence="2" id="KW-1185">Reference proteome</keyword>
<dbReference type="AlphaFoldDB" id="A0A841B9W7"/>
<evidence type="ECO:0000313" key="1">
    <source>
        <dbReference type="EMBL" id="MBB5855665.1"/>
    </source>
</evidence>
<name>A0A841B9W7_9PSEU</name>